<accession>K1L8Y9</accession>
<evidence type="ECO:0000313" key="2">
    <source>
        <dbReference type="Proteomes" id="UP000004478"/>
    </source>
</evidence>
<organism evidence="1 2">
    <name type="scientific">Cecembia lonarensis (strain CCUG 58316 / KCTC 22772 / LW9)</name>
    <dbReference type="NCBI Taxonomy" id="1225176"/>
    <lineage>
        <taxon>Bacteria</taxon>
        <taxon>Pseudomonadati</taxon>
        <taxon>Bacteroidota</taxon>
        <taxon>Cytophagia</taxon>
        <taxon>Cytophagales</taxon>
        <taxon>Cyclobacteriaceae</taxon>
        <taxon>Cecembia</taxon>
    </lineage>
</organism>
<sequence>MVSPIVMDYLDFNQRRIAHIHRLLFLEKKYLDPDFDLASLSAELGVKVEQLEGLIFSIYRKSFVGLIRQLRVEALFNAIPLQQPIADKETFAKQFGFESFEEMEENYYIEMNQAFPKF</sequence>
<comment type="caution">
    <text evidence="1">The sequence shown here is derived from an EMBL/GenBank/DDBJ whole genome shotgun (WGS) entry which is preliminary data.</text>
</comment>
<dbReference type="AlphaFoldDB" id="K1L8Y9"/>
<keyword evidence="2" id="KW-1185">Reference proteome</keyword>
<protein>
    <recommendedName>
        <fullName evidence="3">HTH araC/xylS-type domain-containing protein</fullName>
    </recommendedName>
</protein>
<dbReference type="Proteomes" id="UP000004478">
    <property type="component" value="Unassembled WGS sequence"/>
</dbReference>
<gene>
    <name evidence="1" type="ORF">B879_00162</name>
</gene>
<name>K1L8Y9_CECL9</name>
<proteinExistence type="predicted"/>
<dbReference type="EMBL" id="AMGM01000002">
    <property type="protein sequence ID" value="EKB51111.1"/>
    <property type="molecule type" value="Genomic_DNA"/>
</dbReference>
<evidence type="ECO:0000313" key="1">
    <source>
        <dbReference type="EMBL" id="EKB51111.1"/>
    </source>
</evidence>
<evidence type="ECO:0008006" key="3">
    <source>
        <dbReference type="Google" id="ProtNLM"/>
    </source>
</evidence>
<dbReference type="Gene3D" id="1.10.10.60">
    <property type="entry name" value="Homeodomain-like"/>
    <property type="match status" value="1"/>
</dbReference>
<reference evidence="1 2" key="1">
    <citation type="journal article" date="2012" name="J. Bacteriol.">
        <title>Draft Genome Sequence of Cecembia lonarensis Strain LW9T, Isolated from Lonar Lake, a Haloalkaline Lake in India.</title>
        <authorList>
            <person name="Shivaji S."/>
            <person name="Ara S."/>
            <person name="Singh A."/>
            <person name="Pinnaka A.K."/>
        </authorList>
    </citation>
    <scope>NUCLEOTIDE SEQUENCE [LARGE SCALE GENOMIC DNA]</scope>
    <source>
        <strain evidence="1 2">LW9</strain>
    </source>
</reference>